<dbReference type="EMBL" id="CAAALY010050544">
    <property type="protein sequence ID" value="VEL21291.1"/>
    <property type="molecule type" value="Genomic_DNA"/>
</dbReference>
<evidence type="ECO:0000259" key="1">
    <source>
        <dbReference type="Pfam" id="PF02889"/>
    </source>
</evidence>
<keyword evidence="3" id="KW-1185">Reference proteome</keyword>
<protein>
    <recommendedName>
        <fullName evidence="1">SEC63 domain-containing protein</fullName>
    </recommendedName>
</protein>
<reference evidence="2" key="1">
    <citation type="submission" date="2018-11" db="EMBL/GenBank/DDBJ databases">
        <authorList>
            <consortium name="Pathogen Informatics"/>
        </authorList>
    </citation>
    <scope>NUCLEOTIDE SEQUENCE</scope>
</reference>
<dbReference type="Pfam" id="PF02889">
    <property type="entry name" value="Sec63"/>
    <property type="match status" value="1"/>
</dbReference>
<dbReference type="Gene3D" id="2.60.40.150">
    <property type="entry name" value="C2 domain"/>
    <property type="match status" value="1"/>
</dbReference>
<feature type="domain" description="SEC63" evidence="1">
    <location>
        <begin position="14"/>
        <end position="79"/>
    </location>
</feature>
<evidence type="ECO:0000313" key="2">
    <source>
        <dbReference type="EMBL" id="VEL21291.1"/>
    </source>
</evidence>
<dbReference type="InterPro" id="IPR014756">
    <property type="entry name" value="Ig_E-set"/>
</dbReference>
<evidence type="ECO:0000313" key="3">
    <source>
        <dbReference type="Proteomes" id="UP000784294"/>
    </source>
</evidence>
<accession>A0A448WVJ2</accession>
<comment type="caution">
    <text evidence="2">The sequence shown here is derived from an EMBL/GenBank/DDBJ whole genome shotgun (WGS) entry which is preliminary data.</text>
</comment>
<dbReference type="InterPro" id="IPR004179">
    <property type="entry name" value="Sec63-dom"/>
</dbReference>
<name>A0A448WVJ2_9PLAT</name>
<gene>
    <name evidence="2" type="ORF">PXEA_LOCUS14731</name>
</gene>
<dbReference type="Proteomes" id="UP000784294">
    <property type="component" value="Unassembled WGS sequence"/>
</dbReference>
<dbReference type="InterPro" id="IPR035892">
    <property type="entry name" value="C2_domain_sf"/>
</dbReference>
<dbReference type="OrthoDB" id="5575at2759"/>
<sequence length="84" mass="10066">MDGANTVRRLACLLPIVQTEVEMQPITRTILRLRLTLRLSDEFIWLDRWHGSQLGFWVWVEDPDQSVILHYEHWLLSKKLVRLI</sequence>
<organism evidence="2 3">
    <name type="scientific">Protopolystoma xenopodis</name>
    <dbReference type="NCBI Taxonomy" id="117903"/>
    <lineage>
        <taxon>Eukaryota</taxon>
        <taxon>Metazoa</taxon>
        <taxon>Spiralia</taxon>
        <taxon>Lophotrochozoa</taxon>
        <taxon>Platyhelminthes</taxon>
        <taxon>Monogenea</taxon>
        <taxon>Polyopisthocotylea</taxon>
        <taxon>Polystomatidea</taxon>
        <taxon>Polystomatidae</taxon>
        <taxon>Protopolystoma</taxon>
    </lineage>
</organism>
<dbReference type="AlphaFoldDB" id="A0A448WVJ2"/>
<proteinExistence type="predicted"/>
<dbReference type="SUPFAM" id="SSF81296">
    <property type="entry name" value="E set domains"/>
    <property type="match status" value="1"/>
</dbReference>